<sequence>MALLLFCITSMRAPTMPAVGPDPGAPDSGRSGTWRHTQRSKGQRVKGVKGPSLLIKGKCPTYVLEPDALADLAQQGVPPHAGRRRSVVLLHLLQPGSAPDLLQQRQGSAGAQRMGRVSAPALLGVPMSALVSFFLPLGFLSLLFLLMSWRRNGGCWPWNRGALLISGFLMSTVAMTPQSTAPIQNVSVRAPVAVACSRIMSAESRRLPPVRPLPFPGLAPLDLGESDSKVFSVGQVNNNNTRPRGVSVRGGKAQLSFGNSCSCSRDASIQHGSHAERTTSRRRGRGVARVFGLTT</sequence>
<dbReference type="Proteomes" id="UP000314294">
    <property type="component" value="Unassembled WGS sequence"/>
</dbReference>
<feature type="chain" id="PRO_5021390690" evidence="3">
    <location>
        <begin position="18"/>
        <end position="295"/>
    </location>
</feature>
<gene>
    <name evidence="4" type="ORF">EYF80_037662</name>
</gene>
<dbReference type="EMBL" id="SRLO01000558">
    <property type="protein sequence ID" value="TNN52123.1"/>
    <property type="molecule type" value="Genomic_DNA"/>
</dbReference>
<feature type="signal peptide" evidence="3">
    <location>
        <begin position="1"/>
        <end position="17"/>
    </location>
</feature>
<feature type="transmembrane region" description="Helical" evidence="2">
    <location>
        <begin position="123"/>
        <end position="146"/>
    </location>
</feature>
<protein>
    <submittedName>
        <fullName evidence="4">Uncharacterized protein</fullName>
    </submittedName>
</protein>
<name>A0A4Z2GGW2_9TELE</name>
<evidence type="ECO:0000256" key="2">
    <source>
        <dbReference type="SAM" id="Phobius"/>
    </source>
</evidence>
<keyword evidence="2" id="KW-0472">Membrane</keyword>
<evidence type="ECO:0000256" key="1">
    <source>
        <dbReference type="SAM" id="MobiDB-lite"/>
    </source>
</evidence>
<evidence type="ECO:0000313" key="4">
    <source>
        <dbReference type="EMBL" id="TNN52123.1"/>
    </source>
</evidence>
<reference evidence="4 5" key="1">
    <citation type="submission" date="2019-03" db="EMBL/GenBank/DDBJ databases">
        <title>First draft genome of Liparis tanakae, snailfish: a comprehensive survey of snailfish specific genes.</title>
        <authorList>
            <person name="Kim W."/>
            <person name="Song I."/>
            <person name="Jeong J.-H."/>
            <person name="Kim D."/>
            <person name="Kim S."/>
            <person name="Ryu S."/>
            <person name="Song J.Y."/>
            <person name="Lee S.K."/>
        </authorList>
    </citation>
    <scope>NUCLEOTIDE SEQUENCE [LARGE SCALE GENOMIC DNA]</scope>
    <source>
        <tissue evidence="4">Muscle</tissue>
    </source>
</reference>
<organism evidence="4 5">
    <name type="scientific">Liparis tanakae</name>
    <name type="common">Tanaka's snailfish</name>
    <dbReference type="NCBI Taxonomy" id="230148"/>
    <lineage>
        <taxon>Eukaryota</taxon>
        <taxon>Metazoa</taxon>
        <taxon>Chordata</taxon>
        <taxon>Craniata</taxon>
        <taxon>Vertebrata</taxon>
        <taxon>Euteleostomi</taxon>
        <taxon>Actinopterygii</taxon>
        <taxon>Neopterygii</taxon>
        <taxon>Teleostei</taxon>
        <taxon>Neoteleostei</taxon>
        <taxon>Acanthomorphata</taxon>
        <taxon>Eupercaria</taxon>
        <taxon>Perciformes</taxon>
        <taxon>Cottioidei</taxon>
        <taxon>Cottales</taxon>
        <taxon>Liparidae</taxon>
        <taxon>Liparis</taxon>
    </lineage>
</organism>
<keyword evidence="2" id="KW-0812">Transmembrane</keyword>
<proteinExistence type="predicted"/>
<evidence type="ECO:0000256" key="3">
    <source>
        <dbReference type="SAM" id="SignalP"/>
    </source>
</evidence>
<keyword evidence="5" id="KW-1185">Reference proteome</keyword>
<feature type="region of interest" description="Disordered" evidence="1">
    <location>
        <begin position="15"/>
        <end position="47"/>
    </location>
</feature>
<keyword evidence="2" id="KW-1133">Transmembrane helix</keyword>
<keyword evidence="3" id="KW-0732">Signal</keyword>
<accession>A0A4Z2GGW2</accession>
<feature type="compositionally biased region" description="Basic residues" evidence="1">
    <location>
        <begin position="36"/>
        <end position="47"/>
    </location>
</feature>
<evidence type="ECO:0000313" key="5">
    <source>
        <dbReference type="Proteomes" id="UP000314294"/>
    </source>
</evidence>
<comment type="caution">
    <text evidence="4">The sequence shown here is derived from an EMBL/GenBank/DDBJ whole genome shotgun (WGS) entry which is preliminary data.</text>
</comment>
<dbReference type="AlphaFoldDB" id="A0A4Z2GGW2"/>